<sequence length="142" mass="15242">MLITFIDDLVSFDGHSADSVPLGGPEKNLISLAVALAKRGHTVRVFNRCKKSVVANGVGWQPIGECDAAYSDWLIAHRDPSLLRRVPNAVRTAVWAVANAEYLDHSGSLSVIAARETVLILQSLAQSLTVPKILQSNAAEVV</sequence>
<dbReference type="EMBL" id="UINC01146956">
    <property type="protein sequence ID" value="SVD37985.1"/>
    <property type="molecule type" value="Genomic_DNA"/>
</dbReference>
<gene>
    <name evidence="1" type="ORF">METZ01_LOCUS390839</name>
</gene>
<evidence type="ECO:0008006" key="2">
    <source>
        <dbReference type="Google" id="ProtNLM"/>
    </source>
</evidence>
<protein>
    <recommendedName>
        <fullName evidence="2">Glycosyltransferase subfamily 4-like N-terminal domain-containing protein</fullName>
    </recommendedName>
</protein>
<evidence type="ECO:0000313" key="1">
    <source>
        <dbReference type="EMBL" id="SVD37985.1"/>
    </source>
</evidence>
<organism evidence="1">
    <name type="scientific">marine metagenome</name>
    <dbReference type="NCBI Taxonomy" id="408172"/>
    <lineage>
        <taxon>unclassified sequences</taxon>
        <taxon>metagenomes</taxon>
        <taxon>ecological metagenomes</taxon>
    </lineage>
</organism>
<dbReference type="AlphaFoldDB" id="A0A382UW30"/>
<reference evidence="1" key="1">
    <citation type="submission" date="2018-05" db="EMBL/GenBank/DDBJ databases">
        <authorList>
            <person name="Lanie J.A."/>
            <person name="Ng W.-L."/>
            <person name="Kazmierczak K.M."/>
            <person name="Andrzejewski T.M."/>
            <person name="Davidsen T.M."/>
            <person name="Wayne K.J."/>
            <person name="Tettelin H."/>
            <person name="Glass J.I."/>
            <person name="Rusch D."/>
            <person name="Podicherti R."/>
            <person name="Tsui H.-C.T."/>
            <person name="Winkler M.E."/>
        </authorList>
    </citation>
    <scope>NUCLEOTIDE SEQUENCE</scope>
</reference>
<proteinExistence type="predicted"/>
<feature type="non-terminal residue" evidence="1">
    <location>
        <position position="142"/>
    </location>
</feature>
<name>A0A382UW30_9ZZZZ</name>
<accession>A0A382UW30</accession>